<dbReference type="CDD" id="cd00118">
    <property type="entry name" value="LysM"/>
    <property type="match status" value="1"/>
</dbReference>
<comment type="caution">
    <text evidence="11">The sequence shown here is derived from an EMBL/GenBank/DDBJ whole genome shotgun (WGS) entry which is preliminary data.</text>
</comment>
<dbReference type="GO" id="GO:0071972">
    <property type="term" value="F:peptidoglycan L,D-transpeptidase activity"/>
    <property type="evidence" value="ECO:0007669"/>
    <property type="project" value="TreeGrafter"/>
</dbReference>
<dbReference type="GO" id="GO:0005576">
    <property type="term" value="C:extracellular region"/>
    <property type="evidence" value="ECO:0007669"/>
    <property type="project" value="TreeGrafter"/>
</dbReference>
<evidence type="ECO:0000313" key="12">
    <source>
        <dbReference type="Proteomes" id="UP000178082"/>
    </source>
</evidence>
<evidence type="ECO:0000256" key="8">
    <source>
        <dbReference type="ARBA" id="ARBA00023316"/>
    </source>
</evidence>
<dbReference type="PANTHER" id="PTHR30582">
    <property type="entry name" value="L,D-TRANSPEPTIDASE"/>
    <property type="match status" value="1"/>
</dbReference>
<evidence type="ECO:0000256" key="6">
    <source>
        <dbReference type="ARBA" id="ARBA00022960"/>
    </source>
</evidence>
<keyword evidence="4" id="KW-0808">Transferase</keyword>
<accession>A0A1F7SN05</accession>
<organism evidence="11 12">
    <name type="scientific">Candidatus Schekmanbacteria bacterium RIFCSPLOWO2_12_FULL_38_15</name>
    <dbReference type="NCBI Taxonomy" id="1817883"/>
    <lineage>
        <taxon>Bacteria</taxon>
        <taxon>Candidatus Schekmaniibacteriota</taxon>
    </lineage>
</organism>
<dbReference type="STRING" id="1817883.A3G31_10025"/>
<evidence type="ECO:0000256" key="5">
    <source>
        <dbReference type="ARBA" id="ARBA00022801"/>
    </source>
</evidence>
<feature type="active site" description="Proton donor/acceptor" evidence="9">
    <location>
        <position position="152"/>
    </location>
</feature>
<comment type="similarity">
    <text evidence="2">Belongs to the YkuD family.</text>
</comment>
<dbReference type="Pfam" id="PF03734">
    <property type="entry name" value="YkuD"/>
    <property type="match status" value="1"/>
</dbReference>
<dbReference type="CDD" id="cd16913">
    <property type="entry name" value="YkuD_like"/>
    <property type="match status" value="1"/>
</dbReference>
<keyword evidence="3" id="KW-0328">Glycosyltransferase</keyword>
<keyword evidence="5" id="KW-0378">Hydrolase</keyword>
<evidence type="ECO:0000313" key="11">
    <source>
        <dbReference type="EMBL" id="OGL54587.1"/>
    </source>
</evidence>
<keyword evidence="6 9" id="KW-0133">Cell shape</keyword>
<dbReference type="AlphaFoldDB" id="A0A1F7SN05"/>
<reference evidence="11 12" key="1">
    <citation type="journal article" date="2016" name="Nat. Commun.">
        <title>Thousands of microbial genomes shed light on interconnected biogeochemical processes in an aquifer system.</title>
        <authorList>
            <person name="Anantharaman K."/>
            <person name="Brown C.T."/>
            <person name="Hug L.A."/>
            <person name="Sharon I."/>
            <person name="Castelle C.J."/>
            <person name="Probst A.J."/>
            <person name="Thomas B.C."/>
            <person name="Singh A."/>
            <person name="Wilkins M.J."/>
            <person name="Karaoz U."/>
            <person name="Brodie E.L."/>
            <person name="Williams K.H."/>
            <person name="Hubbard S.S."/>
            <person name="Banfield J.F."/>
        </authorList>
    </citation>
    <scope>NUCLEOTIDE SEQUENCE [LARGE SCALE GENOMIC DNA]</scope>
</reference>
<dbReference type="InterPro" id="IPR038063">
    <property type="entry name" value="Transpep_catalytic_dom"/>
</dbReference>
<evidence type="ECO:0000256" key="9">
    <source>
        <dbReference type="PROSITE-ProRule" id="PRU01373"/>
    </source>
</evidence>
<feature type="active site" description="Nucleophile" evidence="9">
    <location>
        <position position="168"/>
    </location>
</feature>
<dbReference type="InterPro" id="IPR018392">
    <property type="entry name" value="LysM"/>
</dbReference>
<dbReference type="GO" id="GO:0071555">
    <property type="term" value="P:cell wall organization"/>
    <property type="evidence" value="ECO:0007669"/>
    <property type="project" value="UniProtKB-UniRule"/>
</dbReference>
<proteinExistence type="inferred from homology"/>
<evidence type="ECO:0000259" key="10">
    <source>
        <dbReference type="PROSITE" id="PS52029"/>
    </source>
</evidence>
<dbReference type="UniPathway" id="UPA00219"/>
<evidence type="ECO:0000256" key="2">
    <source>
        <dbReference type="ARBA" id="ARBA00005992"/>
    </source>
</evidence>
<dbReference type="GO" id="GO:0018104">
    <property type="term" value="P:peptidoglycan-protein cross-linking"/>
    <property type="evidence" value="ECO:0007669"/>
    <property type="project" value="TreeGrafter"/>
</dbReference>
<evidence type="ECO:0000256" key="3">
    <source>
        <dbReference type="ARBA" id="ARBA00022676"/>
    </source>
</evidence>
<evidence type="ECO:0000256" key="7">
    <source>
        <dbReference type="ARBA" id="ARBA00022984"/>
    </source>
</evidence>
<keyword evidence="8 9" id="KW-0961">Cell wall biogenesis/degradation</keyword>
<feature type="domain" description="L,D-TPase catalytic" evidence="10">
    <location>
        <begin position="62"/>
        <end position="192"/>
    </location>
</feature>
<dbReference type="EMBL" id="MGDI01000011">
    <property type="protein sequence ID" value="OGL54587.1"/>
    <property type="molecule type" value="Genomic_DNA"/>
</dbReference>
<protein>
    <recommendedName>
        <fullName evidence="10">L,D-TPase catalytic domain-containing protein</fullName>
    </recommendedName>
</protein>
<dbReference type="GO" id="GO:0008360">
    <property type="term" value="P:regulation of cell shape"/>
    <property type="evidence" value="ECO:0007669"/>
    <property type="project" value="UniProtKB-UniRule"/>
</dbReference>
<keyword evidence="7 9" id="KW-0573">Peptidoglycan synthesis</keyword>
<dbReference type="InterPro" id="IPR050979">
    <property type="entry name" value="LD-transpeptidase"/>
</dbReference>
<evidence type="ECO:0000256" key="1">
    <source>
        <dbReference type="ARBA" id="ARBA00004752"/>
    </source>
</evidence>
<dbReference type="InterPro" id="IPR005490">
    <property type="entry name" value="LD_TPept_cat_dom"/>
</dbReference>
<dbReference type="GO" id="GO:0016757">
    <property type="term" value="F:glycosyltransferase activity"/>
    <property type="evidence" value="ECO:0007669"/>
    <property type="project" value="UniProtKB-KW"/>
</dbReference>
<dbReference type="PROSITE" id="PS52029">
    <property type="entry name" value="LD_TPASE"/>
    <property type="match status" value="1"/>
</dbReference>
<evidence type="ECO:0000256" key="4">
    <source>
        <dbReference type="ARBA" id="ARBA00022679"/>
    </source>
</evidence>
<dbReference type="PANTHER" id="PTHR30582:SF24">
    <property type="entry name" value="L,D-TRANSPEPTIDASE ERFK_SRFK-RELATED"/>
    <property type="match status" value="1"/>
</dbReference>
<dbReference type="Proteomes" id="UP000178082">
    <property type="component" value="Unassembled WGS sequence"/>
</dbReference>
<dbReference type="Gene3D" id="2.40.440.10">
    <property type="entry name" value="L,D-transpeptidase catalytic domain-like"/>
    <property type="match status" value="1"/>
</dbReference>
<gene>
    <name evidence="11" type="ORF">A3G31_10025</name>
</gene>
<dbReference type="SUPFAM" id="SSF141523">
    <property type="entry name" value="L,D-transpeptidase catalytic domain-like"/>
    <property type="match status" value="1"/>
</dbReference>
<name>A0A1F7SN05_9BACT</name>
<sequence>MIGEIKVYKIRKTDTLLDIARSFSLGFAELKICNSGVDPWIPPEDEILVIPSEWILPECSFKGIVINIPEMRLYYFIPKTNSLYTFPIGLGMEDWQTPKGKFKVTGKKENPTWYVPKSIRSTMEEPKTVVPPGPDNPLGKYFLSLSRGYGIHGTNSPWSIGRLTTHGCIRLYPEDMEFFYRIANVGTTVEILYQPVKIGIKNNKLYIEVYNDIYGVVKNPVKETISLLGKLGYIDKVDIEKIKSALEEKSGLPVCISVVPATTSEKK</sequence>
<comment type="pathway">
    <text evidence="1 9">Cell wall biogenesis; peptidoglycan biosynthesis.</text>
</comment>